<proteinExistence type="predicted"/>
<feature type="region of interest" description="Disordered" evidence="1">
    <location>
        <begin position="22"/>
        <end position="43"/>
    </location>
</feature>
<dbReference type="EMBL" id="VSRR010000917">
    <property type="protein sequence ID" value="MPC20854.1"/>
    <property type="molecule type" value="Genomic_DNA"/>
</dbReference>
<keyword evidence="3" id="KW-1185">Reference proteome</keyword>
<comment type="caution">
    <text evidence="2">The sequence shown here is derived from an EMBL/GenBank/DDBJ whole genome shotgun (WGS) entry which is preliminary data.</text>
</comment>
<sequence>MHSPPALRNLHAHAAHFKPRGTQLSIPPVTVPRGSGSPSHAFRNPTASRLLISVWRHAMHPLTRCTHSKHKLCCYFAGRSFFTLSHVSAKRYSIVHIQLRGDWQHRYGKC</sequence>
<protein>
    <submittedName>
        <fullName evidence="2">Uncharacterized protein</fullName>
    </submittedName>
</protein>
<evidence type="ECO:0000313" key="3">
    <source>
        <dbReference type="Proteomes" id="UP000324222"/>
    </source>
</evidence>
<dbReference type="Proteomes" id="UP000324222">
    <property type="component" value="Unassembled WGS sequence"/>
</dbReference>
<accession>A0A5B7DI21</accession>
<evidence type="ECO:0000256" key="1">
    <source>
        <dbReference type="SAM" id="MobiDB-lite"/>
    </source>
</evidence>
<reference evidence="2 3" key="1">
    <citation type="submission" date="2019-05" db="EMBL/GenBank/DDBJ databases">
        <title>Another draft genome of Portunus trituberculatus and its Hox gene families provides insights of decapod evolution.</title>
        <authorList>
            <person name="Jeong J.-H."/>
            <person name="Song I."/>
            <person name="Kim S."/>
            <person name="Choi T."/>
            <person name="Kim D."/>
            <person name="Ryu S."/>
            <person name="Kim W."/>
        </authorList>
    </citation>
    <scope>NUCLEOTIDE SEQUENCE [LARGE SCALE GENOMIC DNA]</scope>
    <source>
        <tissue evidence="2">Muscle</tissue>
    </source>
</reference>
<dbReference type="AlphaFoldDB" id="A0A5B7DI21"/>
<evidence type="ECO:0000313" key="2">
    <source>
        <dbReference type="EMBL" id="MPC20854.1"/>
    </source>
</evidence>
<gene>
    <name evidence="2" type="ORF">E2C01_013816</name>
</gene>
<organism evidence="2 3">
    <name type="scientific">Portunus trituberculatus</name>
    <name type="common">Swimming crab</name>
    <name type="synonym">Neptunus trituberculatus</name>
    <dbReference type="NCBI Taxonomy" id="210409"/>
    <lineage>
        <taxon>Eukaryota</taxon>
        <taxon>Metazoa</taxon>
        <taxon>Ecdysozoa</taxon>
        <taxon>Arthropoda</taxon>
        <taxon>Crustacea</taxon>
        <taxon>Multicrustacea</taxon>
        <taxon>Malacostraca</taxon>
        <taxon>Eumalacostraca</taxon>
        <taxon>Eucarida</taxon>
        <taxon>Decapoda</taxon>
        <taxon>Pleocyemata</taxon>
        <taxon>Brachyura</taxon>
        <taxon>Eubrachyura</taxon>
        <taxon>Portunoidea</taxon>
        <taxon>Portunidae</taxon>
        <taxon>Portuninae</taxon>
        <taxon>Portunus</taxon>
    </lineage>
</organism>
<name>A0A5B7DI21_PORTR</name>